<dbReference type="KEGG" id="cia:BEN51_06435"/>
<name>A0A343JC71_9CLOT</name>
<dbReference type="Gene3D" id="1.20.58.300">
    <property type="entry name" value="FlgN-like"/>
    <property type="match status" value="1"/>
</dbReference>
<dbReference type="Pfam" id="PF05130">
    <property type="entry name" value="FlgN"/>
    <property type="match status" value="1"/>
</dbReference>
<dbReference type="InterPro" id="IPR007809">
    <property type="entry name" value="FlgN-like"/>
</dbReference>
<dbReference type="GO" id="GO:0044780">
    <property type="term" value="P:bacterial-type flagellum assembly"/>
    <property type="evidence" value="ECO:0007669"/>
    <property type="project" value="InterPro"/>
</dbReference>
<accession>A0A343JC71</accession>
<proteinExistence type="predicted"/>
<sequence>MVEELKKILIEEERELKGLLDLLDKQYELTIKKEIYALESIVEDIISKNKDVAETEVKRRKLLGNNSISDVVINSQDKELDEIYRRIQKLLNEIKLQKDTNEILIKQQLSFTNKILSLINPKRNVTTYNSYGNIKR</sequence>
<evidence type="ECO:0000256" key="2">
    <source>
        <dbReference type="SAM" id="Coils"/>
    </source>
</evidence>
<keyword evidence="2" id="KW-0175">Coiled coil</keyword>
<dbReference type="EMBL" id="CP016786">
    <property type="protein sequence ID" value="ASW43129.1"/>
    <property type="molecule type" value="Genomic_DNA"/>
</dbReference>
<dbReference type="SUPFAM" id="SSF140566">
    <property type="entry name" value="FlgN-like"/>
    <property type="match status" value="1"/>
</dbReference>
<dbReference type="InterPro" id="IPR036679">
    <property type="entry name" value="FlgN-like_sf"/>
</dbReference>
<gene>
    <name evidence="3" type="ORF">BEN51_06435</name>
</gene>
<keyword evidence="1" id="KW-1005">Bacterial flagellum biogenesis</keyword>
<dbReference type="RefSeq" id="WP_119865267.1">
    <property type="nucleotide sequence ID" value="NZ_CP016786.1"/>
</dbReference>
<keyword evidence="3" id="KW-0282">Flagellum</keyword>
<dbReference type="OrthoDB" id="1755640at2"/>
<feature type="coiled-coil region" evidence="2">
    <location>
        <begin position="73"/>
        <end position="107"/>
    </location>
</feature>
<dbReference type="AlphaFoldDB" id="A0A343JC71"/>
<dbReference type="Proteomes" id="UP000264883">
    <property type="component" value="Chromosome"/>
</dbReference>
<keyword evidence="3" id="KW-0966">Cell projection</keyword>
<evidence type="ECO:0000256" key="1">
    <source>
        <dbReference type="ARBA" id="ARBA00022795"/>
    </source>
</evidence>
<keyword evidence="4" id="KW-1185">Reference proteome</keyword>
<reference evidence="3 4" key="1">
    <citation type="submission" date="2016-08" db="EMBL/GenBank/DDBJ databases">
        <title>Complete Genome Sequence Of The Indigo Reducing Clostridium isatidis DSM15098.</title>
        <authorList>
            <person name="Little G.T."/>
            <person name="Minton N.P."/>
        </authorList>
    </citation>
    <scope>NUCLEOTIDE SEQUENCE [LARGE SCALE GENOMIC DNA]</scope>
    <source>
        <strain evidence="3 4">DSM 15098</strain>
    </source>
</reference>
<protein>
    <submittedName>
        <fullName evidence="3">Flagellar biosynthesis protein FlgN</fullName>
    </submittedName>
</protein>
<evidence type="ECO:0000313" key="4">
    <source>
        <dbReference type="Proteomes" id="UP000264883"/>
    </source>
</evidence>
<evidence type="ECO:0000313" key="3">
    <source>
        <dbReference type="EMBL" id="ASW43129.1"/>
    </source>
</evidence>
<keyword evidence="3" id="KW-0969">Cilium</keyword>
<organism evidence="3 4">
    <name type="scientific">Clostridium isatidis</name>
    <dbReference type="NCBI Taxonomy" id="182773"/>
    <lineage>
        <taxon>Bacteria</taxon>
        <taxon>Bacillati</taxon>
        <taxon>Bacillota</taxon>
        <taxon>Clostridia</taxon>
        <taxon>Eubacteriales</taxon>
        <taxon>Clostridiaceae</taxon>
        <taxon>Clostridium</taxon>
    </lineage>
</organism>